<organism evidence="2">
    <name type="scientific">marine metagenome</name>
    <dbReference type="NCBI Taxonomy" id="408172"/>
    <lineage>
        <taxon>unclassified sequences</taxon>
        <taxon>metagenomes</taxon>
        <taxon>ecological metagenomes</taxon>
    </lineage>
</organism>
<evidence type="ECO:0000313" key="2">
    <source>
        <dbReference type="EMBL" id="SVC25026.1"/>
    </source>
</evidence>
<feature type="non-terminal residue" evidence="2">
    <location>
        <position position="110"/>
    </location>
</feature>
<gene>
    <name evidence="2" type="ORF">METZ01_LOCUS277880</name>
</gene>
<evidence type="ECO:0000256" key="1">
    <source>
        <dbReference type="SAM" id="Phobius"/>
    </source>
</evidence>
<keyword evidence="1" id="KW-1133">Transmembrane helix</keyword>
<keyword evidence="1" id="KW-0472">Membrane</keyword>
<dbReference type="AlphaFoldDB" id="A0A382KLG1"/>
<feature type="transmembrane region" description="Helical" evidence="1">
    <location>
        <begin position="55"/>
        <end position="75"/>
    </location>
</feature>
<sequence length="110" mass="12052">MASDGDAENELTSRLALFDDEPDINDWFEVALGAAMITMGLHQLFNPGGLFETGVMQWLGAAVVAMGFILLGHGIKDMLLKEVRTSIVRLDMDDDGNSIDYGLIRDVLLH</sequence>
<dbReference type="EMBL" id="UINC01081308">
    <property type="protein sequence ID" value="SVC25026.1"/>
    <property type="molecule type" value="Genomic_DNA"/>
</dbReference>
<accession>A0A382KLG1</accession>
<reference evidence="2" key="1">
    <citation type="submission" date="2018-05" db="EMBL/GenBank/DDBJ databases">
        <authorList>
            <person name="Lanie J.A."/>
            <person name="Ng W.-L."/>
            <person name="Kazmierczak K.M."/>
            <person name="Andrzejewski T.M."/>
            <person name="Davidsen T.M."/>
            <person name="Wayne K.J."/>
            <person name="Tettelin H."/>
            <person name="Glass J.I."/>
            <person name="Rusch D."/>
            <person name="Podicherti R."/>
            <person name="Tsui H.-C.T."/>
            <person name="Winkler M.E."/>
        </authorList>
    </citation>
    <scope>NUCLEOTIDE SEQUENCE</scope>
</reference>
<keyword evidence="1" id="KW-0812">Transmembrane</keyword>
<proteinExistence type="predicted"/>
<protein>
    <submittedName>
        <fullName evidence="2">Uncharacterized protein</fullName>
    </submittedName>
</protein>
<name>A0A382KLG1_9ZZZZ</name>